<dbReference type="PANTHER" id="PTHR48107:SF16">
    <property type="entry name" value="NADPH-DEPENDENT ALDEHYDE REDUCTASE 1, CHLOROPLASTIC"/>
    <property type="match status" value="1"/>
</dbReference>
<dbReference type="PRINTS" id="PR00080">
    <property type="entry name" value="SDRFAMILY"/>
</dbReference>
<dbReference type="Gene3D" id="3.40.50.720">
    <property type="entry name" value="NAD(P)-binding Rossmann-like Domain"/>
    <property type="match status" value="1"/>
</dbReference>
<keyword evidence="5" id="KW-1185">Reference proteome</keyword>
<proteinExistence type="inferred from homology"/>
<protein>
    <submittedName>
        <fullName evidence="4">NAD(P)-dependent oxidoreductase</fullName>
    </submittedName>
</protein>
<dbReference type="PRINTS" id="PR00081">
    <property type="entry name" value="GDHRDH"/>
</dbReference>
<evidence type="ECO:0000256" key="2">
    <source>
        <dbReference type="ARBA" id="ARBA00023002"/>
    </source>
</evidence>
<evidence type="ECO:0000313" key="5">
    <source>
        <dbReference type="Proteomes" id="UP000610456"/>
    </source>
</evidence>
<dbReference type="GO" id="GO:0016614">
    <property type="term" value="F:oxidoreductase activity, acting on CH-OH group of donors"/>
    <property type="evidence" value="ECO:0007669"/>
    <property type="project" value="UniProtKB-ARBA"/>
</dbReference>
<dbReference type="InterPro" id="IPR036291">
    <property type="entry name" value="NAD(P)-bd_dom_sf"/>
</dbReference>
<feature type="region of interest" description="Disordered" evidence="3">
    <location>
        <begin position="1"/>
        <end position="38"/>
    </location>
</feature>
<gene>
    <name evidence="4" type="primary">yhxC</name>
    <name evidence="4" type="ORF">GCM10007103_25280</name>
</gene>
<evidence type="ECO:0000256" key="1">
    <source>
        <dbReference type="ARBA" id="ARBA00006484"/>
    </source>
</evidence>
<reference evidence="4" key="1">
    <citation type="journal article" date="2014" name="Int. J. Syst. Evol. Microbiol.">
        <title>Complete genome sequence of Corynebacterium casei LMG S-19264T (=DSM 44701T), isolated from a smear-ripened cheese.</title>
        <authorList>
            <consortium name="US DOE Joint Genome Institute (JGI-PGF)"/>
            <person name="Walter F."/>
            <person name="Albersmeier A."/>
            <person name="Kalinowski J."/>
            <person name="Ruckert C."/>
        </authorList>
    </citation>
    <scope>NUCLEOTIDE SEQUENCE</scope>
    <source>
        <strain evidence="4">KCTC 12719</strain>
    </source>
</reference>
<dbReference type="AlphaFoldDB" id="A0A918SH14"/>
<feature type="compositionally biased region" description="Polar residues" evidence="3">
    <location>
        <begin position="1"/>
        <end position="10"/>
    </location>
</feature>
<dbReference type="EMBL" id="BMXB01000011">
    <property type="protein sequence ID" value="GHA43032.1"/>
    <property type="molecule type" value="Genomic_DNA"/>
</dbReference>
<evidence type="ECO:0000256" key="3">
    <source>
        <dbReference type="SAM" id="MobiDB-lite"/>
    </source>
</evidence>
<dbReference type="PROSITE" id="PS00061">
    <property type="entry name" value="ADH_SHORT"/>
    <property type="match status" value="1"/>
</dbReference>
<evidence type="ECO:0000313" key="4">
    <source>
        <dbReference type="EMBL" id="GHA43032.1"/>
    </source>
</evidence>
<dbReference type="FunFam" id="3.40.50.720:FF:000084">
    <property type="entry name" value="Short-chain dehydrogenase reductase"/>
    <property type="match status" value="1"/>
</dbReference>
<name>A0A918SH14_9FLAO</name>
<dbReference type="Pfam" id="PF13561">
    <property type="entry name" value="adh_short_C2"/>
    <property type="match status" value="1"/>
</dbReference>
<dbReference type="SUPFAM" id="SSF51735">
    <property type="entry name" value="NAD(P)-binding Rossmann-fold domains"/>
    <property type="match status" value="1"/>
</dbReference>
<comment type="caution">
    <text evidence="4">The sequence shown here is derived from an EMBL/GenBank/DDBJ whole genome shotgun (WGS) entry which is preliminary data.</text>
</comment>
<organism evidence="4 5">
    <name type="scientific">Salinimicrobium marinum</name>
    <dbReference type="NCBI Taxonomy" id="680283"/>
    <lineage>
        <taxon>Bacteria</taxon>
        <taxon>Pseudomonadati</taxon>
        <taxon>Bacteroidota</taxon>
        <taxon>Flavobacteriia</taxon>
        <taxon>Flavobacteriales</taxon>
        <taxon>Flavobacteriaceae</taxon>
        <taxon>Salinimicrobium</taxon>
    </lineage>
</organism>
<comment type="similarity">
    <text evidence="1">Belongs to the short-chain dehydrogenases/reductases (SDR) family.</text>
</comment>
<accession>A0A918SH14</accession>
<sequence>METKNLSTMSKPKEFPEQQQEQPGKENKMNPEPEIIRKNYKGSEKLKGKVALITGGDSGIGRSVAVHFAKEGANVAIVYLKEDEDAKKTRKLVEEAGQECFLLEGDVKDDIFCKKAVDETVKKFGGLNILVNNAGMQVPKDAPEEVTKEQLHTTFETNIYPYFYTVKEALKHLKAGDSIINTTSVTAYRGSTHLLDYSSTKGAITAYTRSLSKMLAEKNIRVNGVAPGPIWTPLIPATFDDVEDFGKKVPMGRAGQPSEVGPAYVYLACEDSSYMTGQVLHINGGEVVGA</sequence>
<dbReference type="CDD" id="cd05355">
    <property type="entry name" value="SDR_c1"/>
    <property type="match status" value="1"/>
</dbReference>
<keyword evidence="2" id="KW-0560">Oxidoreductase</keyword>
<dbReference type="Proteomes" id="UP000610456">
    <property type="component" value="Unassembled WGS sequence"/>
</dbReference>
<dbReference type="PANTHER" id="PTHR48107">
    <property type="entry name" value="NADPH-DEPENDENT ALDEHYDE REDUCTASE-LIKE PROTEIN, CHLOROPLASTIC-RELATED"/>
    <property type="match status" value="1"/>
</dbReference>
<dbReference type="NCBIfam" id="NF005214">
    <property type="entry name" value="PRK06701.1"/>
    <property type="match status" value="1"/>
</dbReference>
<dbReference type="InterPro" id="IPR002347">
    <property type="entry name" value="SDR_fam"/>
</dbReference>
<dbReference type="InterPro" id="IPR020904">
    <property type="entry name" value="Sc_DH/Rdtase_CS"/>
</dbReference>
<reference evidence="4" key="2">
    <citation type="submission" date="2020-09" db="EMBL/GenBank/DDBJ databases">
        <authorList>
            <person name="Sun Q."/>
            <person name="Kim S."/>
        </authorList>
    </citation>
    <scope>NUCLEOTIDE SEQUENCE</scope>
    <source>
        <strain evidence="4">KCTC 12719</strain>
    </source>
</reference>
<feature type="compositionally biased region" description="Basic and acidic residues" evidence="3">
    <location>
        <begin position="23"/>
        <end position="38"/>
    </location>
</feature>